<gene>
    <name evidence="1" type="ORF">ACFOET_09885</name>
</gene>
<evidence type="ECO:0000313" key="1">
    <source>
        <dbReference type="EMBL" id="MFC3197922.1"/>
    </source>
</evidence>
<reference evidence="2" key="1">
    <citation type="journal article" date="2019" name="Int. J. Syst. Evol. Microbiol.">
        <title>The Global Catalogue of Microorganisms (GCM) 10K type strain sequencing project: providing services to taxonomists for standard genome sequencing and annotation.</title>
        <authorList>
            <consortium name="The Broad Institute Genomics Platform"/>
            <consortium name="The Broad Institute Genome Sequencing Center for Infectious Disease"/>
            <person name="Wu L."/>
            <person name="Ma J."/>
        </authorList>
    </citation>
    <scope>NUCLEOTIDE SEQUENCE [LARGE SCALE GENOMIC DNA]</scope>
    <source>
        <strain evidence="2">KCTC 52416</strain>
    </source>
</reference>
<sequence>MNELFKALNFKGQKSIPSVTDENQAKGIPFSVAFVTKQMEIDSNITKFEA</sequence>
<dbReference type="EMBL" id="JBHRTA010000030">
    <property type="protein sequence ID" value="MFC3197922.1"/>
    <property type="molecule type" value="Genomic_DNA"/>
</dbReference>
<keyword evidence="2" id="KW-1185">Reference proteome</keyword>
<dbReference type="RefSeq" id="WP_379022074.1">
    <property type="nucleotide sequence ID" value="NZ_JBHRTA010000030.1"/>
</dbReference>
<dbReference type="Proteomes" id="UP001595526">
    <property type="component" value="Unassembled WGS sequence"/>
</dbReference>
<protein>
    <submittedName>
        <fullName evidence="1">Uncharacterized protein</fullName>
    </submittedName>
</protein>
<evidence type="ECO:0000313" key="2">
    <source>
        <dbReference type="Proteomes" id="UP001595526"/>
    </source>
</evidence>
<accession>A0ABV7JRI4</accession>
<organism evidence="1 2">
    <name type="scientific">Parapedobacter deserti</name>
    <dbReference type="NCBI Taxonomy" id="1912957"/>
    <lineage>
        <taxon>Bacteria</taxon>
        <taxon>Pseudomonadati</taxon>
        <taxon>Bacteroidota</taxon>
        <taxon>Sphingobacteriia</taxon>
        <taxon>Sphingobacteriales</taxon>
        <taxon>Sphingobacteriaceae</taxon>
        <taxon>Parapedobacter</taxon>
    </lineage>
</organism>
<comment type="caution">
    <text evidence="1">The sequence shown here is derived from an EMBL/GenBank/DDBJ whole genome shotgun (WGS) entry which is preliminary data.</text>
</comment>
<proteinExistence type="predicted"/>
<name>A0ABV7JRI4_9SPHI</name>